<sequence>MLEHTDAQHSVAYVKKQLAAISFFLRLFGQVDVTKAAVVKQFLKGWHKEKFVADKRKPITLDLLHKLLLVSESVCLSDFEATLFKLLFLLIFFAALRVSEAVSASKLKQGGLHINDVQLVDNKLRVLIKKSKTDQVKIHWLGIRGAVWNDLWQLFSLMLHKWGTPDIVIIHLGGNDIGKTKIWDLTRQMKKDLAVLHFNLPQAIIIWSEMVSRLPWLQQPNLKALERCKKKLNFRICKFMKSLNLLTYRHEELELGGDGLRRRDGIHLSDIGNDIFNVGLQNAIEKFSSRKNQKAELFGIGYPMKELGWLVYVF</sequence>
<dbReference type="PANTHER" id="PTHR34605">
    <property type="entry name" value="PHAGE_INTEGRASE DOMAIN-CONTAINING PROTEIN"/>
    <property type="match status" value="1"/>
</dbReference>
<dbReference type="InterPro" id="IPR036514">
    <property type="entry name" value="SGNH_hydro_sf"/>
</dbReference>
<dbReference type="Gene3D" id="3.40.50.1110">
    <property type="entry name" value="SGNH hydrolase"/>
    <property type="match status" value="1"/>
</dbReference>
<dbReference type="Proteomes" id="UP000694892">
    <property type="component" value="Chromosome 3L"/>
</dbReference>
<evidence type="ECO:0000313" key="1">
    <source>
        <dbReference type="EMBL" id="OCT88145.1"/>
    </source>
</evidence>
<dbReference type="CDD" id="cd00229">
    <property type="entry name" value="SGNH_hydrolase"/>
    <property type="match status" value="1"/>
</dbReference>
<dbReference type="InterPro" id="IPR011010">
    <property type="entry name" value="DNA_brk_join_enz"/>
</dbReference>
<dbReference type="PANTHER" id="PTHR34605:SF3">
    <property type="entry name" value="P CELL-TYPE AGGLUTINATION PROTEIN MAP4-LIKE-RELATED"/>
    <property type="match status" value="1"/>
</dbReference>
<organism evidence="1 2">
    <name type="scientific">Xenopus laevis</name>
    <name type="common">African clawed frog</name>
    <dbReference type="NCBI Taxonomy" id="8355"/>
    <lineage>
        <taxon>Eukaryota</taxon>
        <taxon>Metazoa</taxon>
        <taxon>Chordata</taxon>
        <taxon>Craniata</taxon>
        <taxon>Vertebrata</taxon>
        <taxon>Euteleostomi</taxon>
        <taxon>Amphibia</taxon>
        <taxon>Batrachia</taxon>
        <taxon>Anura</taxon>
        <taxon>Pipoidea</taxon>
        <taxon>Pipidae</taxon>
        <taxon>Xenopodinae</taxon>
        <taxon>Xenopus</taxon>
        <taxon>Xenopus</taxon>
    </lineage>
</organism>
<reference evidence="2" key="1">
    <citation type="journal article" date="2016" name="Nature">
        <title>Genome evolution in the allotetraploid frog Xenopus laevis.</title>
        <authorList>
            <person name="Session A.M."/>
            <person name="Uno Y."/>
            <person name="Kwon T."/>
            <person name="Chapman J.A."/>
            <person name="Toyoda A."/>
            <person name="Takahashi S."/>
            <person name="Fukui A."/>
            <person name="Hikosaka A."/>
            <person name="Suzuki A."/>
            <person name="Kondo M."/>
            <person name="van Heeringen S.J."/>
            <person name="Quigley I."/>
            <person name="Heinz S."/>
            <person name="Ogino H."/>
            <person name="Ochi H."/>
            <person name="Hellsten U."/>
            <person name="Lyons J.B."/>
            <person name="Simakov O."/>
            <person name="Putnam N."/>
            <person name="Stites J."/>
            <person name="Kuroki Y."/>
            <person name="Tanaka T."/>
            <person name="Michiue T."/>
            <person name="Watanabe M."/>
            <person name="Bogdanovic O."/>
            <person name="Lister R."/>
            <person name="Georgiou G."/>
            <person name="Paranjpe S.S."/>
            <person name="van Kruijsbergen I."/>
            <person name="Shu S."/>
            <person name="Carlson J."/>
            <person name="Kinoshita T."/>
            <person name="Ohta Y."/>
            <person name="Mawaribuchi S."/>
            <person name="Jenkins J."/>
            <person name="Grimwood J."/>
            <person name="Schmutz J."/>
            <person name="Mitros T."/>
            <person name="Mozaffari S.V."/>
            <person name="Suzuki Y."/>
            <person name="Haramoto Y."/>
            <person name="Yamamoto T.S."/>
            <person name="Takagi C."/>
            <person name="Heald R."/>
            <person name="Miller K."/>
            <person name="Haudenschild C."/>
            <person name="Kitzman J."/>
            <person name="Nakayama T."/>
            <person name="Izutsu Y."/>
            <person name="Robert J."/>
            <person name="Fortriede J."/>
            <person name="Burns K."/>
            <person name="Lotay V."/>
            <person name="Karimi K."/>
            <person name="Yasuoka Y."/>
            <person name="Dichmann D.S."/>
            <person name="Flajnik M.F."/>
            <person name="Houston D.W."/>
            <person name="Shendure J."/>
            <person name="DuPasquier L."/>
            <person name="Vize P.D."/>
            <person name="Zorn A.M."/>
            <person name="Ito M."/>
            <person name="Marcotte E.M."/>
            <person name="Wallingford J.B."/>
            <person name="Ito Y."/>
            <person name="Asashima M."/>
            <person name="Ueno N."/>
            <person name="Matsuda Y."/>
            <person name="Veenstra G.J."/>
            <person name="Fujiyama A."/>
            <person name="Harland R.M."/>
            <person name="Taira M."/>
            <person name="Rokhsar D.S."/>
        </authorList>
    </citation>
    <scope>NUCLEOTIDE SEQUENCE [LARGE SCALE GENOMIC DNA]</scope>
    <source>
        <strain evidence="2">J</strain>
    </source>
</reference>
<evidence type="ECO:0008006" key="3">
    <source>
        <dbReference type="Google" id="ProtNLM"/>
    </source>
</evidence>
<accession>A0A974HS11</accession>
<dbReference type="SUPFAM" id="SSF56349">
    <property type="entry name" value="DNA breaking-rejoining enzymes"/>
    <property type="match status" value="1"/>
</dbReference>
<dbReference type="AlphaFoldDB" id="A0A974HS11"/>
<protein>
    <recommendedName>
        <fullName evidence="3">SGNH hydrolase-type esterase domain-containing protein</fullName>
    </recommendedName>
</protein>
<name>A0A974HS11_XENLA</name>
<proteinExistence type="predicted"/>
<dbReference type="InterPro" id="IPR052925">
    <property type="entry name" value="Phage_Integrase-like_Recomb"/>
</dbReference>
<dbReference type="EMBL" id="CM004470">
    <property type="protein sequence ID" value="OCT88145.1"/>
    <property type="molecule type" value="Genomic_DNA"/>
</dbReference>
<dbReference type="GO" id="GO:0003677">
    <property type="term" value="F:DNA binding"/>
    <property type="evidence" value="ECO:0007669"/>
    <property type="project" value="InterPro"/>
</dbReference>
<dbReference type="SUPFAM" id="SSF52266">
    <property type="entry name" value="SGNH hydrolase"/>
    <property type="match status" value="1"/>
</dbReference>
<gene>
    <name evidence="1" type="ORF">XELAEV_18016778mg</name>
</gene>
<evidence type="ECO:0000313" key="2">
    <source>
        <dbReference type="Proteomes" id="UP000694892"/>
    </source>
</evidence>